<dbReference type="RefSeq" id="WP_005870313.1">
    <property type="nucleotide sequence ID" value="NZ_ACYG01000019.1"/>
</dbReference>
<name>C8PG12_9BACT</name>
<evidence type="ECO:0000313" key="15">
    <source>
        <dbReference type="Proteomes" id="UP000005709"/>
    </source>
</evidence>
<evidence type="ECO:0000256" key="1">
    <source>
        <dbReference type="ARBA" id="ARBA00004236"/>
    </source>
</evidence>
<dbReference type="GO" id="GO:0005886">
    <property type="term" value="C:plasma membrane"/>
    <property type="evidence" value="ECO:0007669"/>
    <property type="project" value="UniProtKB-SubCell"/>
</dbReference>
<evidence type="ECO:0000256" key="12">
    <source>
        <dbReference type="SAM" id="Phobius"/>
    </source>
</evidence>
<comment type="caution">
    <text evidence="14">The sequence shown here is derived from an EMBL/GenBank/DDBJ whole genome shotgun (WGS) entry which is preliminary data.</text>
</comment>
<dbReference type="InterPro" id="IPR051174">
    <property type="entry name" value="Cytochrome_c-type_ET"/>
</dbReference>
<dbReference type="InterPro" id="IPR038266">
    <property type="entry name" value="NapC/NirT_cytc_sf"/>
</dbReference>
<keyword evidence="15" id="KW-1185">Reference proteome</keyword>
<dbReference type="OrthoDB" id="9782159at2"/>
<dbReference type="InterPro" id="IPR036280">
    <property type="entry name" value="Multihaem_cyt_sf"/>
</dbReference>
<evidence type="ECO:0000259" key="13">
    <source>
        <dbReference type="Pfam" id="PF03264"/>
    </source>
</evidence>
<dbReference type="EMBL" id="ACYG01000019">
    <property type="protein sequence ID" value="EEV18050.1"/>
    <property type="molecule type" value="Genomic_DNA"/>
</dbReference>
<evidence type="ECO:0000256" key="4">
    <source>
        <dbReference type="ARBA" id="ARBA00022475"/>
    </source>
</evidence>
<evidence type="ECO:0000256" key="3">
    <source>
        <dbReference type="ARBA" id="ARBA00022448"/>
    </source>
</evidence>
<dbReference type="InterPro" id="IPR005126">
    <property type="entry name" value="NapC/NirT_cyt_c_N"/>
</dbReference>
<protein>
    <submittedName>
        <fullName evidence="14">NapC/NirT cytochrome c family, N-terminal domain protein</fullName>
    </submittedName>
</protein>
<evidence type="ECO:0000256" key="7">
    <source>
        <dbReference type="ARBA" id="ARBA00022723"/>
    </source>
</evidence>
<keyword evidence="7" id="KW-0479">Metal-binding</keyword>
<evidence type="ECO:0000313" key="14">
    <source>
        <dbReference type="EMBL" id="EEV18050.1"/>
    </source>
</evidence>
<comment type="similarity">
    <text evidence="2">Belongs to the NapC/NirT/NrfH family.</text>
</comment>
<dbReference type="GO" id="GO:0009061">
    <property type="term" value="P:anaerobic respiration"/>
    <property type="evidence" value="ECO:0007669"/>
    <property type="project" value="TreeGrafter"/>
</dbReference>
<feature type="transmembrane region" description="Helical" evidence="12">
    <location>
        <begin position="7"/>
        <end position="30"/>
    </location>
</feature>
<accession>C8PG12</accession>
<evidence type="ECO:0000256" key="5">
    <source>
        <dbReference type="ARBA" id="ARBA00022617"/>
    </source>
</evidence>
<keyword evidence="9 12" id="KW-1133">Transmembrane helix</keyword>
<keyword evidence="6 12" id="KW-0812">Transmembrane</keyword>
<dbReference type="PANTHER" id="PTHR30333">
    <property type="entry name" value="CYTOCHROME C-TYPE PROTEIN"/>
    <property type="match status" value="1"/>
</dbReference>
<keyword evidence="8" id="KW-0249">Electron transport</keyword>
<dbReference type="AlphaFoldDB" id="C8PG12"/>
<dbReference type="PANTHER" id="PTHR30333:SF1">
    <property type="entry name" value="CYTOCHROME C-TYPE PROTEIN NAPC"/>
    <property type="match status" value="1"/>
</dbReference>
<evidence type="ECO:0000256" key="10">
    <source>
        <dbReference type="ARBA" id="ARBA00023004"/>
    </source>
</evidence>
<keyword evidence="4" id="KW-1003">Cell membrane</keyword>
<keyword evidence="5" id="KW-0349">Heme</keyword>
<proteinExistence type="inferred from homology"/>
<evidence type="ECO:0000256" key="9">
    <source>
        <dbReference type="ARBA" id="ARBA00022989"/>
    </source>
</evidence>
<reference evidence="14 15" key="1">
    <citation type="submission" date="2009-07" db="EMBL/GenBank/DDBJ databases">
        <authorList>
            <person name="Madupu R."/>
            <person name="Sebastian Y."/>
            <person name="Durkin A.S."/>
            <person name="Torralba M."/>
            <person name="Methe B."/>
            <person name="Sutton G.G."/>
            <person name="Strausberg R.L."/>
            <person name="Nelson K.E."/>
        </authorList>
    </citation>
    <scope>NUCLEOTIDE SEQUENCE [LARGE SCALE GENOMIC DNA]</scope>
    <source>
        <strain evidence="14 15">RM3268</strain>
    </source>
</reference>
<evidence type="ECO:0000256" key="8">
    <source>
        <dbReference type="ARBA" id="ARBA00022982"/>
    </source>
</evidence>
<evidence type="ECO:0000256" key="2">
    <source>
        <dbReference type="ARBA" id="ARBA00007395"/>
    </source>
</evidence>
<keyword evidence="11 12" id="KW-0472">Membrane</keyword>
<evidence type="ECO:0000256" key="6">
    <source>
        <dbReference type="ARBA" id="ARBA00022692"/>
    </source>
</evidence>
<dbReference type="GO" id="GO:0046872">
    <property type="term" value="F:metal ion binding"/>
    <property type="evidence" value="ECO:0007669"/>
    <property type="project" value="UniProtKB-KW"/>
</dbReference>
<gene>
    <name evidence="14" type="ORF">CAMGR0001_0805</name>
</gene>
<dbReference type="SUPFAM" id="SSF48695">
    <property type="entry name" value="Multiheme cytochromes"/>
    <property type="match status" value="1"/>
</dbReference>
<keyword evidence="10" id="KW-0408">Iron</keyword>
<keyword evidence="3" id="KW-0813">Transport</keyword>
<dbReference type="Pfam" id="PF03264">
    <property type="entry name" value="Cytochrom_NNT"/>
    <property type="match status" value="1"/>
</dbReference>
<comment type="subcellular location">
    <subcellularLocation>
        <location evidence="1">Cell membrane</location>
    </subcellularLocation>
</comment>
<evidence type="ECO:0000256" key="11">
    <source>
        <dbReference type="ARBA" id="ARBA00023136"/>
    </source>
</evidence>
<feature type="domain" description="NapC/NirT cytochrome c N-terminal" evidence="13">
    <location>
        <begin position="5"/>
        <end position="168"/>
    </location>
</feature>
<dbReference type="eggNOG" id="COG3005">
    <property type="taxonomic scope" value="Bacteria"/>
</dbReference>
<dbReference type="STRING" id="824.CGRAC_1220"/>
<dbReference type="GO" id="GO:0009055">
    <property type="term" value="F:electron transfer activity"/>
    <property type="evidence" value="ECO:0007669"/>
    <property type="project" value="TreeGrafter"/>
</dbReference>
<dbReference type="Gene3D" id="1.10.3820.10">
    <property type="entry name" value="Di-heme elbow motif domain"/>
    <property type="match status" value="1"/>
</dbReference>
<organism evidence="14 15">
    <name type="scientific">Campylobacter gracilis RM3268</name>
    <dbReference type="NCBI Taxonomy" id="553220"/>
    <lineage>
        <taxon>Bacteria</taxon>
        <taxon>Pseudomonadati</taxon>
        <taxon>Campylobacterota</taxon>
        <taxon>Epsilonproteobacteria</taxon>
        <taxon>Campylobacterales</taxon>
        <taxon>Campylobacteraceae</taxon>
        <taxon>Campylobacter</taxon>
    </lineage>
</organism>
<sequence>MRISKKLLALIILISGIIGFFVVVPVHYALEKTSTDKFCDVCHEMDPMVIAYQDDVHSGKGKTGIKAQCVDCHLPHDNIVKYVYQKAKNGVLEGYSHFFDEPEKFDWNKRREEREHYVFDNGCTSCHATVIDSKITSEQAQRMHAHYKKLLGTERELKCASCHVSAGHGIGLRNYLEYWRPTYKIYEKKMMEEKIKAKKGFFGDEYKPSAEEQAFMDASSAKK</sequence>
<dbReference type="Proteomes" id="UP000005709">
    <property type="component" value="Unassembled WGS sequence"/>
</dbReference>